<dbReference type="GO" id="GO:0005524">
    <property type="term" value="F:ATP binding"/>
    <property type="evidence" value="ECO:0007669"/>
    <property type="project" value="UniProtKB-KW"/>
</dbReference>
<protein>
    <submittedName>
        <fullName evidence="7">Heme ABC transporter ATP-binding protein</fullName>
    </submittedName>
</protein>
<reference evidence="7" key="1">
    <citation type="journal article" date="2019" name="PLoS Negl. Trop. Dis.">
        <title>Revisiting the worldwide diversity of Leptospira species in the environment.</title>
        <authorList>
            <person name="Vincent A.T."/>
            <person name="Schiettekatte O."/>
            <person name="Bourhy P."/>
            <person name="Veyrier F.J."/>
            <person name="Picardeau M."/>
        </authorList>
    </citation>
    <scope>NUCLEOTIDE SEQUENCE [LARGE SCALE GENOMIC DNA]</scope>
    <source>
        <strain evidence="7">201702451</strain>
    </source>
</reference>
<comment type="function">
    <text evidence="5">Part of the ABC transporter complex HmuTUV involved in hemin import. Responsible for energy coupling to the transport system.</text>
</comment>
<dbReference type="InterPro" id="IPR003439">
    <property type="entry name" value="ABC_transporter-like_ATP-bd"/>
</dbReference>
<feature type="domain" description="ABC transporter" evidence="6">
    <location>
        <begin position="3"/>
        <end position="238"/>
    </location>
</feature>
<dbReference type="NCBIfam" id="NF010068">
    <property type="entry name" value="PRK13548.1"/>
    <property type="match status" value="1"/>
</dbReference>
<evidence type="ECO:0000256" key="2">
    <source>
        <dbReference type="ARBA" id="ARBA00022741"/>
    </source>
</evidence>
<dbReference type="InterPro" id="IPR027417">
    <property type="entry name" value="P-loop_NTPase"/>
</dbReference>
<keyword evidence="2" id="KW-0547">Nucleotide-binding</keyword>
<evidence type="ECO:0000256" key="5">
    <source>
        <dbReference type="ARBA" id="ARBA00037066"/>
    </source>
</evidence>
<dbReference type="InterPro" id="IPR003593">
    <property type="entry name" value="AAA+_ATPase"/>
</dbReference>
<dbReference type="Pfam" id="PF00005">
    <property type="entry name" value="ABC_tran"/>
    <property type="match status" value="1"/>
</dbReference>
<evidence type="ECO:0000259" key="6">
    <source>
        <dbReference type="PROSITE" id="PS50893"/>
    </source>
</evidence>
<evidence type="ECO:0000313" key="7">
    <source>
        <dbReference type="EMBL" id="TGL77231.1"/>
    </source>
</evidence>
<dbReference type="SUPFAM" id="SSF52540">
    <property type="entry name" value="P-loop containing nucleoside triphosphate hydrolases"/>
    <property type="match status" value="1"/>
</dbReference>
<dbReference type="SMART" id="SM00382">
    <property type="entry name" value="AAA"/>
    <property type="match status" value="1"/>
</dbReference>
<evidence type="ECO:0000256" key="3">
    <source>
        <dbReference type="ARBA" id="ARBA00022840"/>
    </source>
</evidence>
<sequence length="259" mass="28866">MSLIGKNISYQIGNKHILEGIDIEIKPGELHVLIGRNGAGKSTLFHILCGDTKPQSGTVYCNDIEINAFSKTELAKTRAVLTQDTQINFPIPSEQIIALGRYPHATDKNKNKEIVESCLKMTSSTILKHQHYPTLSGGEKQKVNFGRILAQVWETPPRYLFLDEPVSAQDIPNQYQTLNICRHMANKGYAIFLILHDLNLTSQYADRVTLLDKGKLIQSGTAEEVLTTKNLEIAFGIKTKILKTNEINFIIPEIIGGPI</sequence>
<proteinExistence type="predicted"/>
<dbReference type="RefSeq" id="WP_135640283.1">
    <property type="nucleotide sequence ID" value="NZ_RQGH01000003.1"/>
</dbReference>
<evidence type="ECO:0000256" key="4">
    <source>
        <dbReference type="ARBA" id="ARBA00022967"/>
    </source>
</evidence>
<gene>
    <name evidence="7" type="ORF">EHQ62_00145</name>
</gene>
<evidence type="ECO:0000313" key="8">
    <source>
        <dbReference type="Proteomes" id="UP000297567"/>
    </source>
</evidence>
<keyword evidence="3 7" id="KW-0067">ATP-binding</keyword>
<accession>A0A4Z1A7Q0</accession>
<dbReference type="Proteomes" id="UP000297567">
    <property type="component" value="Unassembled WGS sequence"/>
</dbReference>
<dbReference type="EMBL" id="RQGH01000003">
    <property type="protein sequence ID" value="TGL77231.1"/>
    <property type="molecule type" value="Genomic_DNA"/>
</dbReference>
<dbReference type="PROSITE" id="PS50893">
    <property type="entry name" value="ABC_TRANSPORTER_2"/>
    <property type="match status" value="1"/>
</dbReference>
<organism evidence="7 8">
    <name type="scientific">Leptospira jelokensis</name>
    <dbReference type="NCBI Taxonomy" id="2484931"/>
    <lineage>
        <taxon>Bacteria</taxon>
        <taxon>Pseudomonadati</taxon>
        <taxon>Spirochaetota</taxon>
        <taxon>Spirochaetia</taxon>
        <taxon>Leptospirales</taxon>
        <taxon>Leptospiraceae</taxon>
        <taxon>Leptospira</taxon>
    </lineage>
</organism>
<dbReference type="InterPro" id="IPR017871">
    <property type="entry name" value="ABC_transporter-like_CS"/>
</dbReference>
<keyword evidence="8" id="KW-1185">Reference proteome</keyword>
<dbReference type="GO" id="GO:0016887">
    <property type="term" value="F:ATP hydrolysis activity"/>
    <property type="evidence" value="ECO:0007669"/>
    <property type="project" value="InterPro"/>
</dbReference>
<dbReference type="PROSITE" id="PS00211">
    <property type="entry name" value="ABC_TRANSPORTER_1"/>
    <property type="match status" value="1"/>
</dbReference>
<comment type="caution">
    <text evidence="7">The sequence shown here is derived from an EMBL/GenBank/DDBJ whole genome shotgun (WGS) entry which is preliminary data.</text>
</comment>
<keyword evidence="4" id="KW-1278">Translocase</keyword>
<evidence type="ECO:0000256" key="1">
    <source>
        <dbReference type="ARBA" id="ARBA00022448"/>
    </source>
</evidence>
<dbReference type="Gene3D" id="3.40.50.300">
    <property type="entry name" value="P-loop containing nucleotide triphosphate hydrolases"/>
    <property type="match status" value="1"/>
</dbReference>
<name>A0A4Z1A7Q0_9LEPT</name>
<dbReference type="PANTHER" id="PTHR42794:SF1">
    <property type="entry name" value="HEMIN IMPORT ATP-BINDING PROTEIN HMUV"/>
    <property type="match status" value="1"/>
</dbReference>
<dbReference type="AlphaFoldDB" id="A0A4Z1A7Q0"/>
<dbReference type="PANTHER" id="PTHR42794">
    <property type="entry name" value="HEMIN IMPORT ATP-BINDING PROTEIN HMUV"/>
    <property type="match status" value="1"/>
</dbReference>
<dbReference type="CDD" id="cd03214">
    <property type="entry name" value="ABC_Iron-Siderophores_B12_Hemin"/>
    <property type="match status" value="1"/>
</dbReference>
<keyword evidence="1" id="KW-0813">Transport</keyword>